<evidence type="ECO:0000313" key="4">
    <source>
        <dbReference type="EMBL" id="MBP1040849.1"/>
    </source>
</evidence>
<dbReference type="Gene3D" id="3.30.70.1710">
    <property type="match status" value="1"/>
</dbReference>
<dbReference type="EMBL" id="JAEEGA010000004">
    <property type="protein sequence ID" value="MBP1040849.1"/>
    <property type="molecule type" value="Genomic_DNA"/>
</dbReference>
<evidence type="ECO:0000256" key="1">
    <source>
        <dbReference type="ARBA" id="ARBA00024322"/>
    </source>
</evidence>
<dbReference type="InterPro" id="IPR000249">
    <property type="entry name" value="BMC_dom"/>
</dbReference>
<keyword evidence="5" id="KW-1185">Reference proteome</keyword>
<feature type="domain" description="Bacterial microcompartment" evidence="3">
    <location>
        <begin position="1"/>
        <end position="59"/>
    </location>
</feature>
<dbReference type="AlphaFoldDB" id="A0A940P3I0"/>
<comment type="subcellular location">
    <subcellularLocation>
        <location evidence="1">Bacterial microcompartment</location>
    </subcellularLocation>
</comment>
<sequence>MIAVDIASKSANIEIGFLDRFSGSVVITGKVGAVESALKAVITGLVTILGFTGVEVTRT</sequence>
<evidence type="ECO:0000313" key="5">
    <source>
        <dbReference type="Proteomes" id="UP000674938"/>
    </source>
</evidence>
<dbReference type="GO" id="GO:0031469">
    <property type="term" value="C:bacterial microcompartment"/>
    <property type="evidence" value="ECO:0007669"/>
    <property type="project" value="UniProtKB-SubCell"/>
</dbReference>
<dbReference type="InterPro" id="IPR037233">
    <property type="entry name" value="CcmK-like_sf"/>
</dbReference>
<dbReference type="Proteomes" id="UP000674938">
    <property type="component" value="Unassembled WGS sequence"/>
</dbReference>
<organism evidence="4 5">
    <name type="scientific">Vagococcus allomyrinae</name>
    <dbReference type="NCBI Taxonomy" id="2794353"/>
    <lineage>
        <taxon>Bacteria</taxon>
        <taxon>Bacillati</taxon>
        <taxon>Bacillota</taxon>
        <taxon>Bacilli</taxon>
        <taxon>Lactobacillales</taxon>
        <taxon>Enterococcaceae</taxon>
        <taxon>Vagococcus</taxon>
    </lineage>
</organism>
<keyword evidence="2" id="KW-1283">Bacterial microcompartment</keyword>
<name>A0A940P3I0_9ENTE</name>
<reference evidence="4" key="1">
    <citation type="submission" date="2020-12" db="EMBL/GenBank/DDBJ databases">
        <title>Vagococcus allomyrinae sp. nov. and Enterococcus lavae sp. nov., isolated from the larvae of Allomyrina dichotoma.</title>
        <authorList>
            <person name="Lee S.D."/>
        </authorList>
    </citation>
    <scope>NUCLEOTIDE SEQUENCE</scope>
    <source>
        <strain evidence="4">BWB3-3</strain>
    </source>
</reference>
<dbReference type="InterPro" id="IPR009307">
    <property type="entry name" value="EutS/PduU/CutR"/>
</dbReference>
<dbReference type="Pfam" id="PF00936">
    <property type="entry name" value="BMC"/>
    <property type="match status" value="1"/>
</dbReference>
<accession>A0A940P3I0</accession>
<dbReference type="SUPFAM" id="SSF143414">
    <property type="entry name" value="CcmK-like"/>
    <property type="match status" value="1"/>
</dbReference>
<gene>
    <name evidence="4" type="ORF">I6N95_07515</name>
</gene>
<evidence type="ECO:0000259" key="3">
    <source>
        <dbReference type="SMART" id="SM00877"/>
    </source>
</evidence>
<protein>
    <submittedName>
        <fullName evidence="4">BMC domain-containing protein</fullName>
    </submittedName>
</protein>
<dbReference type="SMART" id="SM00877">
    <property type="entry name" value="BMC"/>
    <property type="match status" value="1"/>
</dbReference>
<dbReference type="PANTHER" id="PTHR40449:SF2">
    <property type="entry name" value="BACTERIAL MICROCOMPARTMENT SHELL PROTEIN EUTS"/>
    <property type="match status" value="1"/>
</dbReference>
<evidence type="ECO:0000256" key="2">
    <source>
        <dbReference type="ARBA" id="ARBA00024446"/>
    </source>
</evidence>
<proteinExistence type="predicted"/>
<dbReference type="PANTHER" id="PTHR40449">
    <property type="entry name" value="ETHANOLAMINE UTILIZATION PROTEIN EUTS"/>
    <property type="match status" value="1"/>
</dbReference>
<comment type="caution">
    <text evidence="4">The sequence shown here is derived from an EMBL/GenBank/DDBJ whole genome shotgun (WGS) entry which is preliminary data.</text>
</comment>